<proteinExistence type="predicted"/>
<dbReference type="EMBL" id="MFTA01000103">
    <property type="protein sequence ID" value="OGI49793.1"/>
    <property type="molecule type" value="Genomic_DNA"/>
</dbReference>
<comment type="caution">
    <text evidence="1">The sequence shown here is derived from an EMBL/GenBank/DDBJ whole genome shotgun (WGS) entry which is preliminary data.</text>
</comment>
<dbReference type="Proteomes" id="UP000179362">
    <property type="component" value="Unassembled WGS sequence"/>
</dbReference>
<protein>
    <submittedName>
        <fullName evidence="1">Uncharacterized protein</fullName>
    </submittedName>
</protein>
<evidence type="ECO:0000313" key="2">
    <source>
        <dbReference type="Proteomes" id="UP000179362"/>
    </source>
</evidence>
<organism evidence="1 2">
    <name type="scientific">Candidatus Muproteobacteria bacterium RIFCSPHIGHO2_02_FULL_65_16</name>
    <dbReference type="NCBI Taxonomy" id="1817766"/>
    <lineage>
        <taxon>Bacteria</taxon>
        <taxon>Pseudomonadati</taxon>
        <taxon>Pseudomonadota</taxon>
        <taxon>Candidatus Muproteobacteria</taxon>
    </lineage>
</organism>
<reference evidence="1 2" key="1">
    <citation type="journal article" date="2016" name="Nat. Commun.">
        <title>Thousands of microbial genomes shed light on interconnected biogeochemical processes in an aquifer system.</title>
        <authorList>
            <person name="Anantharaman K."/>
            <person name="Brown C.T."/>
            <person name="Hug L.A."/>
            <person name="Sharon I."/>
            <person name="Castelle C.J."/>
            <person name="Probst A.J."/>
            <person name="Thomas B.C."/>
            <person name="Singh A."/>
            <person name="Wilkins M.J."/>
            <person name="Karaoz U."/>
            <person name="Brodie E.L."/>
            <person name="Williams K.H."/>
            <person name="Hubbard S.S."/>
            <person name="Banfield J.F."/>
        </authorList>
    </citation>
    <scope>NUCLEOTIDE SEQUENCE [LARGE SCALE GENOMIC DNA]</scope>
</reference>
<accession>A0A1F6TXE5</accession>
<name>A0A1F6TXE5_9PROT</name>
<gene>
    <name evidence="1" type="ORF">A3B81_05625</name>
</gene>
<evidence type="ECO:0000313" key="1">
    <source>
        <dbReference type="EMBL" id="OGI49793.1"/>
    </source>
</evidence>
<dbReference type="AlphaFoldDB" id="A0A1F6TXE5"/>
<sequence length="83" mass="9817">MRHNYPDPQEVGIRTPPHLLSARFRAGFQHALEGGQLNKVEYFRLSFREGFRAAKLYLRHARRARGILDFPLRGRIRLKAVYR</sequence>